<evidence type="ECO:0000256" key="2">
    <source>
        <dbReference type="ARBA" id="ARBA00022670"/>
    </source>
</evidence>
<dbReference type="EMBL" id="QLTT01000015">
    <property type="protein sequence ID" value="RAS59258.1"/>
    <property type="molecule type" value="Genomic_DNA"/>
</dbReference>
<evidence type="ECO:0000313" key="8">
    <source>
        <dbReference type="EMBL" id="RAS59258.1"/>
    </source>
</evidence>
<organism evidence="8 9">
    <name type="scientific">Lentzea atacamensis</name>
    <dbReference type="NCBI Taxonomy" id="531938"/>
    <lineage>
        <taxon>Bacteria</taxon>
        <taxon>Bacillati</taxon>
        <taxon>Actinomycetota</taxon>
        <taxon>Actinomycetes</taxon>
        <taxon>Pseudonocardiales</taxon>
        <taxon>Pseudonocardiaceae</taxon>
        <taxon>Lentzea</taxon>
    </lineage>
</organism>
<keyword evidence="9" id="KW-1185">Reference proteome</keyword>
<name>A0ABX9DVQ5_9PSEU</name>
<dbReference type="PRINTS" id="PR00723">
    <property type="entry name" value="SUBTILISIN"/>
</dbReference>
<feature type="region of interest" description="Disordered" evidence="6">
    <location>
        <begin position="252"/>
        <end position="299"/>
    </location>
</feature>
<dbReference type="SUPFAM" id="SSF52743">
    <property type="entry name" value="Subtilisin-like"/>
    <property type="match status" value="1"/>
</dbReference>
<evidence type="ECO:0000259" key="7">
    <source>
        <dbReference type="Pfam" id="PF00082"/>
    </source>
</evidence>
<feature type="compositionally biased region" description="Polar residues" evidence="6">
    <location>
        <begin position="253"/>
        <end position="267"/>
    </location>
</feature>
<proteinExistence type="inferred from homology"/>
<dbReference type="PANTHER" id="PTHR43806:SF11">
    <property type="entry name" value="CEREVISIN-RELATED"/>
    <property type="match status" value="1"/>
</dbReference>
<protein>
    <recommendedName>
        <fullName evidence="7">Peptidase S8/S53 domain-containing protein</fullName>
    </recommendedName>
</protein>
<dbReference type="PROSITE" id="PS51892">
    <property type="entry name" value="SUBTILASE"/>
    <property type="match status" value="1"/>
</dbReference>
<evidence type="ECO:0000256" key="3">
    <source>
        <dbReference type="ARBA" id="ARBA00022801"/>
    </source>
</evidence>
<evidence type="ECO:0000256" key="1">
    <source>
        <dbReference type="ARBA" id="ARBA00011073"/>
    </source>
</evidence>
<evidence type="ECO:0000313" key="9">
    <source>
        <dbReference type="Proteomes" id="UP000248714"/>
    </source>
</evidence>
<keyword evidence="2" id="KW-0645">Protease</keyword>
<keyword evidence="3" id="KW-0378">Hydrolase</keyword>
<reference evidence="8 9" key="1">
    <citation type="submission" date="2018-06" db="EMBL/GenBank/DDBJ databases">
        <title>Genomic Encyclopedia of Type Strains, Phase IV (KMG-IV): sequencing the most valuable type-strain genomes for metagenomic binning, comparative biology and taxonomic classification.</title>
        <authorList>
            <person name="Goeker M."/>
        </authorList>
    </citation>
    <scope>NUCLEOTIDE SEQUENCE [LARGE SCALE GENOMIC DNA]</scope>
    <source>
        <strain evidence="8 9">DSM 45479</strain>
    </source>
</reference>
<dbReference type="Proteomes" id="UP000248714">
    <property type="component" value="Unassembled WGS sequence"/>
</dbReference>
<dbReference type="Pfam" id="PF00082">
    <property type="entry name" value="Peptidase_S8"/>
    <property type="match status" value="1"/>
</dbReference>
<evidence type="ECO:0000256" key="4">
    <source>
        <dbReference type="ARBA" id="ARBA00022825"/>
    </source>
</evidence>
<dbReference type="InterPro" id="IPR050131">
    <property type="entry name" value="Peptidase_S8_subtilisin-like"/>
</dbReference>
<comment type="caution">
    <text evidence="5">Lacks conserved residue(s) required for the propagation of feature annotation.</text>
</comment>
<keyword evidence="4" id="KW-0720">Serine protease</keyword>
<dbReference type="InterPro" id="IPR015500">
    <property type="entry name" value="Peptidase_S8_subtilisin-rel"/>
</dbReference>
<comment type="caution">
    <text evidence="8">The sequence shown here is derived from an EMBL/GenBank/DDBJ whole genome shotgun (WGS) entry which is preliminary data.</text>
</comment>
<sequence>MERLSLGAHNDWRASTVARRSGVFTNALHGFEVHLTEPAARRLAPNPAADYVEQNHTVSAADTQPNAVWGLDRVNQPSLPMNAKYTFPNVGAGVHGHVLDTGVRKTHEELGGRVGSGFDAIGGTGTDDCNGHGTHVVGILGGARHGRAKGVTLVQVRVLDCSANGTFAALIAGVDWVTANAVKPAVANISLNGTTNTSVARSIASGVVYVVAASNQADDACTRSPASAIDAITPRAHTARTSDRGATIHKGTYNVSSMSSHIPTRTGCSRRRTEHGHSCPSVRSAPARPRPQARRSGPQ</sequence>
<dbReference type="PANTHER" id="PTHR43806">
    <property type="entry name" value="PEPTIDASE S8"/>
    <property type="match status" value="1"/>
</dbReference>
<comment type="similarity">
    <text evidence="1 5">Belongs to the peptidase S8 family.</text>
</comment>
<dbReference type="Gene3D" id="3.40.50.200">
    <property type="entry name" value="Peptidase S8/S53 domain"/>
    <property type="match status" value="1"/>
</dbReference>
<accession>A0ABX9DVQ5</accession>
<dbReference type="InterPro" id="IPR000209">
    <property type="entry name" value="Peptidase_S8/S53_dom"/>
</dbReference>
<gene>
    <name evidence="8" type="ORF">C8D87_115118</name>
</gene>
<evidence type="ECO:0000256" key="6">
    <source>
        <dbReference type="SAM" id="MobiDB-lite"/>
    </source>
</evidence>
<evidence type="ECO:0000256" key="5">
    <source>
        <dbReference type="PROSITE-ProRule" id="PRU01240"/>
    </source>
</evidence>
<dbReference type="SUPFAM" id="SSF54897">
    <property type="entry name" value="Protease propeptides/inhibitors"/>
    <property type="match status" value="1"/>
</dbReference>
<feature type="domain" description="Peptidase S8/S53" evidence="7">
    <location>
        <begin position="98"/>
        <end position="238"/>
    </location>
</feature>
<dbReference type="InterPro" id="IPR036852">
    <property type="entry name" value="Peptidase_S8/S53_dom_sf"/>
</dbReference>